<evidence type="ECO:0000313" key="19">
    <source>
        <dbReference type="EMBL" id="CBZ53701.1"/>
    </source>
</evidence>
<comment type="similarity">
    <text evidence="2 15">Belongs to the major facilitator superfamily. Sugar transporter (TC 2.A.1.1) family.</text>
</comment>
<sequence>MATAGSGLETSSSRVDPPQSLRPLEAGMGNKRIRKWKLSATKKSEAAGVDVPSKTPFTPMILLVVSFTSLTGLLMGYDLCVVAVVLSEIQKHFSLCGGSFSCLAKSMFVSVLAPGAAVGSVMGGWMSDRIGRKPGLALSDVCLLFGSIAMGAGEAFWVMLLGRFLIGMGVGLGFVVYATYTSEVAPPDRRGQIVAFQEVAQCFGCLVAYAAAACFGEDAWRYLLGMGGILAGVQIVGEIFILPETPRFFVQKGQEDRAAASLRRLGVTDEAEVACIIEELKADRDSFEDEIGEPDVALTDASGRTSSLAKMRRQCKNALSRLHRHRRSLFIAVGCAVAQNMTAANSVIYFTVDIFRLAGVCNPLIPGVGVGVVKFLGVVVCILLVDRWGRRSLLLTGTVGTFLCLLLMATGFALQGEGAAEAAQEACAAAGGTNDGISGSAKLLISTLLFYIYFWNMSWAALMFVVASEVLPTRLRGLGMGMTITTFWLFSFVVQSSLEPLFSAVTIPGTFGLFAFLNFFALLFVVFVVPEGKGRSLEEVQRASGARKSPSLGPSRSPCRSPEKAMDAGRQRSSPPECELRILGEEGKSERKGEGDEESSPNRQTHATASLLDFGEAPTKPEK</sequence>
<accession>F0VIZ0</accession>
<organism evidence="19 20">
    <name type="scientific">Neospora caninum (strain Liverpool)</name>
    <dbReference type="NCBI Taxonomy" id="572307"/>
    <lineage>
        <taxon>Eukaryota</taxon>
        <taxon>Sar</taxon>
        <taxon>Alveolata</taxon>
        <taxon>Apicomplexa</taxon>
        <taxon>Conoidasida</taxon>
        <taxon>Coccidia</taxon>
        <taxon>Eucoccidiorida</taxon>
        <taxon>Eimeriorina</taxon>
        <taxon>Sarcocystidae</taxon>
        <taxon>Neospora</taxon>
    </lineage>
</organism>
<dbReference type="NCBIfam" id="TIGR00879">
    <property type="entry name" value="SP"/>
    <property type="match status" value="1"/>
</dbReference>
<dbReference type="InterPro" id="IPR005828">
    <property type="entry name" value="MFS_sugar_transport-like"/>
</dbReference>
<feature type="transmembrane region" description="Helical" evidence="17">
    <location>
        <begin position="443"/>
        <end position="466"/>
    </location>
</feature>
<dbReference type="InParanoid" id="F0VIZ0"/>
<evidence type="ECO:0000256" key="9">
    <source>
        <dbReference type="ARBA" id="ARBA00044648"/>
    </source>
</evidence>
<comment type="catalytic activity">
    <reaction evidence="9">
        <text>D-glucose(out) = D-glucose(in)</text>
        <dbReference type="Rhea" id="RHEA:60376"/>
        <dbReference type="ChEBI" id="CHEBI:4167"/>
    </reaction>
    <physiologicalReaction direction="left-to-right" evidence="9">
        <dbReference type="Rhea" id="RHEA:60377"/>
    </physiologicalReaction>
</comment>
<dbReference type="InterPro" id="IPR005829">
    <property type="entry name" value="Sugar_transporter_CS"/>
</dbReference>
<dbReference type="AlphaFoldDB" id="F0VIZ0"/>
<evidence type="ECO:0000256" key="11">
    <source>
        <dbReference type="ARBA" id="ARBA00044662"/>
    </source>
</evidence>
<keyword evidence="5 17" id="KW-0812">Transmembrane</keyword>
<keyword evidence="19" id="KW-0762">Sugar transport</keyword>
<dbReference type="GeneID" id="13443191"/>
<dbReference type="RefSeq" id="XP_003883733.1">
    <property type="nucleotide sequence ID" value="XM_003883684.1"/>
</dbReference>
<evidence type="ECO:0000256" key="3">
    <source>
        <dbReference type="ARBA" id="ARBA00011738"/>
    </source>
</evidence>
<keyword evidence="4 15" id="KW-0813">Transport</keyword>
<evidence type="ECO:0000256" key="4">
    <source>
        <dbReference type="ARBA" id="ARBA00022448"/>
    </source>
</evidence>
<feature type="transmembrane region" description="Helical" evidence="17">
    <location>
        <begin position="364"/>
        <end position="385"/>
    </location>
</feature>
<comment type="subunit">
    <text evidence="3">Homodimer.</text>
</comment>
<evidence type="ECO:0000256" key="1">
    <source>
        <dbReference type="ARBA" id="ARBA00004141"/>
    </source>
</evidence>
<evidence type="ECO:0000256" key="15">
    <source>
        <dbReference type="RuleBase" id="RU003346"/>
    </source>
</evidence>
<feature type="transmembrane region" description="Helical" evidence="17">
    <location>
        <begin position="478"/>
        <end position="498"/>
    </location>
</feature>
<protein>
    <recommendedName>
        <fullName evidence="14">Hexose transporter 1</fullName>
    </recommendedName>
</protein>
<feature type="region of interest" description="Disordered" evidence="16">
    <location>
        <begin position="539"/>
        <end position="623"/>
    </location>
</feature>
<dbReference type="PANTHER" id="PTHR48020:SF12">
    <property type="entry name" value="PROTON MYO-INOSITOL COTRANSPORTER"/>
    <property type="match status" value="1"/>
</dbReference>
<dbReference type="VEuPathDB" id="ToxoDB:NCLIV_034820"/>
<dbReference type="EMBL" id="FR823390">
    <property type="protein sequence ID" value="CBZ53701.1"/>
    <property type="molecule type" value="Genomic_DNA"/>
</dbReference>
<dbReference type="OrthoDB" id="330209at2759"/>
<dbReference type="PRINTS" id="PR00171">
    <property type="entry name" value="SUGRTRNSPORT"/>
</dbReference>
<feature type="transmembrane region" description="Helical" evidence="17">
    <location>
        <begin position="219"/>
        <end position="242"/>
    </location>
</feature>
<dbReference type="PROSITE" id="PS00216">
    <property type="entry name" value="SUGAR_TRANSPORT_1"/>
    <property type="match status" value="1"/>
</dbReference>
<comment type="catalytic activity">
    <reaction evidence="10">
        <text>D-xylose(out) = D-xylose(in)</text>
        <dbReference type="Rhea" id="RHEA:78427"/>
        <dbReference type="ChEBI" id="CHEBI:53455"/>
    </reaction>
    <physiologicalReaction direction="left-to-right" evidence="10">
        <dbReference type="Rhea" id="RHEA:78428"/>
    </physiologicalReaction>
</comment>
<evidence type="ECO:0000256" key="6">
    <source>
        <dbReference type="ARBA" id="ARBA00022989"/>
    </source>
</evidence>
<proteinExistence type="inferred from homology"/>
<feature type="domain" description="Major facilitator superfamily (MFS) profile" evidence="18">
    <location>
        <begin position="64"/>
        <end position="533"/>
    </location>
</feature>
<evidence type="ECO:0000256" key="16">
    <source>
        <dbReference type="SAM" id="MobiDB-lite"/>
    </source>
</evidence>
<evidence type="ECO:0000256" key="7">
    <source>
        <dbReference type="ARBA" id="ARBA00023136"/>
    </source>
</evidence>
<comment type="subcellular location">
    <subcellularLocation>
        <location evidence="1">Membrane</location>
        <topology evidence="1">Multi-pass membrane protein</topology>
    </subcellularLocation>
</comment>
<evidence type="ECO:0000256" key="5">
    <source>
        <dbReference type="ARBA" id="ARBA00022692"/>
    </source>
</evidence>
<evidence type="ECO:0000313" key="20">
    <source>
        <dbReference type="Proteomes" id="UP000007494"/>
    </source>
</evidence>
<feature type="compositionally biased region" description="Basic and acidic residues" evidence="16">
    <location>
        <begin position="561"/>
        <end position="570"/>
    </location>
</feature>
<name>F0VIZ0_NEOCL</name>
<dbReference type="Proteomes" id="UP000007494">
    <property type="component" value="Chromosome VIII"/>
</dbReference>
<evidence type="ECO:0000256" key="13">
    <source>
        <dbReference type="ARBA" id="ARBA00044710"/>
    </source>
</evidence>
<feature type="transmembrane region" description="Helical" evidence="17">
    <location>
        <begin position="329"/>
        <end position="352"/>
    </location>
</feature>
<evidence type="ECO:0000256" key="14">
    <source>
        <dbReference type="ARBA" id="ARBA00044780"/>
    </source>
</evidence>
<feature type="transmembrane region" description="Helical" evidence="17">
    <location>
        <begin position="392"/>
        <end position="414"/>
    </location>
</feature>
<feature type="transmembrane region" description="Helical" evidence="17">
    <location>
        <begin position="61"/>
        <end position="86"/>
    </location>
</feature>
<dbReference type="InterPro" id="IPR003663">
    <property type="entry name" value="Sugar/inositol_transpt"/>
</dbReference>
<dbReference type="InterPro" id="IPR036259">
    <property type="entry name" value="MFS_trans_sf"/>
</dbReference>
<feature type="compositionally biased region" description="Basic and acidic residues" evidence="16">
    <location>
        <begin position="578"/>
        <end position="594"/>
    </location>
</feature>
<evidence type="ECO:0000256" key="2">
    <source>
        <dbReference type="ARBA" id="ARBA00010992"/>
    </source>
</evidence>
<comment type="catalytic activity">
    <reaction evidence="13">
        <text>D-fructose(out) = D-fructose(in)</text>
        <dbReference type="Rhea" id="RHEA:60372"/>
        <dbReference type="ChEBI" id="CHEBI:37721"/>
    </reaction>
    <physiologicalReaction direction="left-to-right" evidence="13">
        <dbReference type="Rhea" id="RHEA:60373"/>
    </physiologicalReaction>
</comment>
<reference evidence="20" key="1">
    <citation type="journal article" date="2012" name="PLoS Pathog.">
        <title>Comparative genomics of the apicomplexan parasites Toxoplasma gondii and Neospora caninum: Coccidia differing in host range and transmission strategy.</title>
        <authorList>
            <person name="Reid A.J."/>
            <person name="Vermont S.J."/>
            <person name="Cotton J.A."/>
            <person name="Harris D."/>
            <person name="Hill-Cawthorne G.A."/>
            <person name="Konen-Waisman S."/>
            <person name="Latham S.M."/>
            <person name="Mourier T."/>
            <person name="Norton R."/>
            <person name="Quail M.A."/>
            <person name="Sanders M."/>
            <person name="Shanmugam D."/>
            <person name="Sohal A."/>
            <person name="Wasmuth J.D."/>
            <person name="Brunk B."/>
            <person name="Grigg M.E."/>
            <person name="Howard J.C."/>
            <person name="Parkinson J."/>
            <person name="Roos D.S."/>
            <person name="Trees A.J."/>
            <person name="Berriman M."/>
            <person name="Pain A."/>
            <person name="Wastling J.M."/>
        </authorList>
    </citation>
    <scope>NUCLEOTIDE SEQUENCE [LARGE SCALE GENOMIC DNA]</scope>
    <source>
        <strain evidence="20">Liverpool</strain>
    </source>
</reference>
<dbReference type="PROSITE" id="PS50850">
    <property type="entry name" value="MFS"/>
    <property type="match status" value="1"/>
</dbReference>
<dbReference type="InterPro" id="IPR020846">
    <property type="entry name" value="MFS_dom"/>
</dbReference>
<dbReference type="PROSITE" id="PS00217">
    <property type="entry name" value="SUGAR_TRANSPORT_2"/>
    <property type="match status" value="1"/>
</dbReference>
<dbReference type="Pfam" id="PF00083">
    <property type="entry name" value="Sugar_tr"/>
    <property type="match status" value="1"/>
</dbReference>
<evidence type="ECO:0000256" key="12">
    <source>
        <dbReference type="ARBA" id="ARBA00044668"/>
    </source>
</evidence>
<keyword evidence="7 17" id="KW-0472">Membrane</keyword>
<dbReference type="Gene3D" id="1.20.1250.20">
    <property type="entry name" value="MFS general substrate transporter like domains"/>
    <property type="match status" value="1"/>
</dbReference>
<evidence type="ECO:0000256" key="10">
    <source>
        <dbReference type="ARBA" id="ARBA00044656"/>
    </source>
</evidence>
<dbReference type="PANTHER" id="PTHR48020">
    <property type="entry name" value="PROTON MYO-INOSITOL COTRANSPORTER"/>
    <property type="match status" value="1"/>
</dbReference>
<dbReference type="OMA" id="APMYCTE"/>
<feature type="region of interest" description="Disordered" evidence="16">
    <location>
        <begin position="1"/>
        <end position="25"/>
    </location>
</feature>
<gene>
    <name evidence="19" type="ORF">NCLIV_034820</name>
</gene>
<evidence type="ECO:0000256" key="17">
    <source>
        <dbReference type="SAM" id="Phobius"/>
    </source>
</evidence>
<dbReference type="SUPFAM" id="SSF103473">
    <property type="entry name" value="MFS general substrate transporter"/>
    <property type="match status" value="1"/>
</dbReference>
<feature type="transmembrane region" description="Helical" evidence="17">
    <location>
        <begin position="164"/>
        <end position="181"/>
    </location>
</feature>
<dbReference type="InterPro" id="IPR050814">
    <property type="entry name" value="Myo-inositol_Transporter"/>
</dbReference>
<feature type="transmembrane region" description="Helical" evidence="17">
    <location>
        <begin position="137"/>
        <end position="158"/>
    </location>
</feature>
<keyword evidence="6 17" id="KW-1133">Transmembrane helix</keyword>
<keyword evidence="20" id="KW-1185">Reference proteome</keyword>
<feature type="transmembrane region" description="Helical" evidence="17">
    <location>
        <begin position="510"/>
        <end position="529"/>
    </location>
</feature>
<feature type="transmembrane region" description="Helical" evidence="17">
    <location>
        <begin position="106"/>
        <end position="125"/>
    </location>
</feature>
<comment type="catalytic activity">
    <reaction evidence="11">
        <text>D-mannose(out) = D-mannose(in)</text>
        <dbReference type="Rhea" id="RHEA:78391"/>
        <dbReference type="ChEBI" id="CHEBI:4208"/>
    </reaction>
    <physiologicalReaction direction="left-to-right" evidence="11">
        <dbReference type="Rhea" id="RHEA:78392"/>
    </physiologicalReaction>
</comment>
<dbReference type="eggNOG" id="KOG0254">
    <property type="taxonomic scope" value="Eukaryota"/>
</dbReference>
<evidence type="ECO:0000256" key="8">
    <source>
        <dbReference type="ARBA" id="ARBA00044637"/>
    </source>
</evidence>
<dbReference type="GO" id="GO:0022857">
    <property type="term" value="F:transmembrane transporter activity"/>
    <property type="evidence" value="ECO:0007669"/>
    <property type="project" value="InterPro"/>
</dbReference>
<evidence type="ECO:0000259" key="18">
    <source>
        <dbReference type="PROSITE" id="PS50850"/>
    </source>
</evidence>
<comment type="catalytic activity">
    <reaction evidence="12">
        <text>D-glucosamine(out) = D-glucosamine(in)</text>
        <dbReference type="Rhea" id="RHEA:78423"/>
        <dbReference type="ChEBI" id="CHEBI:58723"/>
    </reaction>
    <physiologicalReaction direction="left-to-right" evidence="12">
        <dbReference type="Rhea" id="RHEA:78424"/>
    </physiologicalReaction>
</comment>
<comment type="catalytic activity">
    <reaction evidence="8">
        <text>D-galactose(in) = D-galactose(out)</text>
        <dbReference type="Rhea" id="RHEA:34915"/>
        <dbReference type="ChEBI" id="CHEBI:4139"/>
    </reaction>
    <physiologicalReaction direction="right-to-left" evidence="8">
        <dbReference type="Rhea" id="RHEA:34917"/>
    </physiologicalReaction>
</comment>
<dbReference type="GO" id="GO:0016020">
    <property type="term" value="C:membrane"/>
    <property type="evidence" value="ECO:0007669"/>
    <property type="project" value="UniProtKB-SubCell"/>
</dbReference>